<dbReference type="KEGG" id="nps:KRR39_06840"/>
<sequence length="355" mass="39609">MGLTEDKQKLVLVSDSGEEFTLPADTRLRAALRGEHARLGQLEITMESALRPRDIQARIRAGESPENVAAAAQTSLEKIMGYATPVLAERAHIADRAQRASVRRKAGEGPARLLGDVVAERLRTRNVDPASVEWDSWRREDGRWTLVADYRAGERARHAEFVFDAPRSLRRGRGRRGPLARRRAAGRQGHPAARRRRRAPSAVRGRRRRGAAAGRGRHRDGRRDPAGAGTGRPRGGSRPGRRGAHRGPERHRRRRARHRGRGLDRHPGQRAPGAGRARQRVRPRRRGRPRPGRDRRAGRRHGAGGGRAGHPATYREEEEPGVRAELGRDHVRRRQARVSDSARRGSGQPGYLSVM</sequence>
<feature type="region of interest" description="Disordered" evidence="1">
    <location>
        <begin position="169"/>
        <end position="355"/>
    </location>
</feature>
<gene>
    <name evidence="3" type="ORF">KRR39_06840</name>
</gene>
<proteinExistence type="predicted"/>
<dbReference type="NCBIfam" id="NF040712">
    <property type="entry name" value="SepH"/>
    <property type="match status" value="1"/>
</dbReference>
<dbReference type="InterPro" id="IPR047682">
    <property type="entry name" value="SepH-like"/>
</dbReference>
<evidence type="ECO:0000256" key="1">
    <source>
        <dbReference type="SAM" id="MobiDB-lite"/>
    </source>
</evidence>
<dbReference type="EMBL" id="CP077062">
    <property type="protein sequence ID" value="QWZ09473.1"/>
    <property type="molecule type" value="Genomic_DNA"/>
</dbReference>
<evidence type="ECO:0000313" key="4">
    <source>
        <dbReference type="Proteomes" id="UP000683575"/>
    </source>
</evidence>
<organism evidence="3 4">
    <name type="scientific">Nocardioides panacis</name>
    <dbReference type="NCBI Taxonomy" id="2849501"/>
    <lineage>
        <taxon>Bacteria</taxon>
        <taxon>Bacillati</taxon>
        <taxon>Actinomycetota</taxon>
        <taxon>Actinomycetes</taxon>
        <taxon>Propionibacteriales</taxon>
        <taxon>Nocardioidaceae</taxon>
        <taxon>Nocardioides</taxon>
    </lineage>
</organism>
<reference evidence="3" key="1">
    <citation type="submission" date="2021-06" db="EMBL/GenBank/DDBJ databases">
        <title>Complete genome sequence of Nocardioides sp. G188.</title>
        <authorList>
            <person name="Im W.-T."/>
        </authorList>
    </citation>
    <scope>NUCLEOTIDE SEQUENCE</scope>
    <source>
        <strain evidence="3">G188</strain>
    </source>
</reference>
<keyword evidence="4" id="KW-1185">Reference proteome</keyword>
<feature type="compositionally biased region" description="Basic residues" evidence="1">
    <location>
        <begin position="277"/>
        <end position="290"/>
    </location>
</feature>
<dbReference type="InterPro" id="IPR021421">
    <property type="entry name" value="DUF3071"/>
</dbReference>
<evidence type="ECO:0000259" key="2">
    <source>
        <dbReference type="Pfam" id="PF11268"/>
    </source>
</evidence>
<feature type="domain" description="DUF3071" evidence="2">
    <location>
        <begin position="2"/>
        <end position="163"/>
    </location>
</feature>
<feature type="compositionally biased region" description="Gly residues" evidence="1">
    <location>
        <begin position="228"/>
        <end position="238"/>
    </location>
</feature>
<feature type="compositionally biased region" description="Basic residues" evidence="1">
    <location>
        <begin position="169"/>
        <end position="185"/>
    </location>
</feature>
<dbReference type="AlphaFoldDB" id="A0A975Y1F7"/>
<dbReference type="Pfam" id="PF11268">
    <property type="entry name" value="DUF3071"/>
    <property type="match status" value="1"/>
</dbReference>
<feature type="compositionally biased region" description="Basic residues" evidence="1">
    <location>
        <begin position="192"/>
        <end position="220"/>
    </location>
</feature>
<evidence type="ECO:0000313" key="3">
    <source>
        <dbReference type="EMBL" id="QWZ09473.1"/>
    </source>
</evidence>
<dbReference type="Proteomes" id="UP000683575">
    <property type="component" value="Chromosome"/>
</dbReference>
<name>A0A975Y1F7_9ACTN</name>
<accession>A0A975Y1F7</accession>
<feature type="compositionally biased region" description="Basic residues" evidence="1">
    <location>
        <begin position="239"/>
        <end position="260"/>
    </location>
</feature>
<feature type="compositionally biased region" description="Basic and acidic residues" evidence="1">
    <location>
        <begin position="320"/>
        <end position="329"/>
    </location>
</feature>
<protein>
    <submittedName>
        <fullName evidence="3">DUF3071 domain-containing protein</fullName>
    </submittedName>
</protein>